<dbReference type="EMBL" id="MFDO01000019">
    <property type="protein sequence ID" value="OGE65328.1"/>
    <property type="molecule type" value="Genomic_DNA"/>
</dbReference>
<dbReference type="PANTHER" id="PTHR21716:SF53">
    <property type="entry name" value="PERMEASE PERM-RELATED"/>
    <property type="match status" value="1"/>
</dbReference>
<dbReference type="PANTHER" id="PTHR21716">
    <property type="entry name" value="TRANSMEMBRANE PROTEIN"/>
    <property type="match status" value="1"/>
</dbReference>
<keyword evidence="6 8" id="KW-1133">Transmembrane helix</keyword>
<keyword evidence="5 8" id="KW-0812">Transmembrane</keyword>
<reference evidence="9 10" key="1">
    <citation type="journal article" date="2016" name="Nat. Commun.">
        <title>Thousands of microbial genomes shed light on interconnected biogeochemical processes in an aquifer system.</title>
        <authorList>
            <person name="Anantharaman K."/>
            <person name="Brown C.T."/>
            <person name="Hug L.A."/>
            <person name="Sharon I."/>
            <person name="Castelle C.J."/>
            <person name="Probst A.J."/>
            <person name="Thomas B.C."/>
            <person name="Singh A."/>
            <person name="Wilkins M.J."/>
            <person name="Karaoz U."/>
            <person name="Brodie E.L."/>
            <person name="Williams K.H."/>
            <person name="Hubbard S.S."/>
            <person name="Banfield J.F."/>
        </authorList>
    </citation>
    <scope>NUCLEOTIDE SEQUENCE [LARGE SCALE GENOMIC DNA]</scope>
</reference>
<feature type="transmembrane region" description="Helical" evidence="8">
    <location>
        <begin position="61"/>
        <end position="87"/>
    </location>
</feature>
<organism evidence="9 10">
    <name type="scientific">Candidatus Daviesbacteria bacterium RIFCSPLOWO2_01_FULL_40_24</name>
    <dbReference type="NCBI Taxonomy" id="1797787"/>
    <lineage>
        <taxon>Bacteria</taxon>
        <taxon>Candidatus Daviesiibacteriota</taxon>
    </lineage>
</organism>
<evidence type="ECO:0000256" key="8">
    <source>
        <dbReference type="SAM" id="Phobius"/>
    </source>
</evidence>
<feature type="transmembrane region" description="Helical" evidence="8">
    <location>
        <begin position="190"/>
        <end position="219"/>
    </location>
</feature>
<gene>
    <name evidence="9" type="ORF">A3B49_03530</name>
</gene>
<feature type="transmembrane region" description="Helical" evidence="8">
    <location>
        <begin position="31"/>
        <end position="49"/>
    </location>
</feature>
<dbReference type="GO" id="GO:0055085">
    <property type="term" value="P:transmembrane transport"/>
    <property type="evidence" value="ECO:0007669"/>
    <property type="project" value="TreeGrafter"/>
</dbReference>
<evidence type="ECO:0000256" key="3">
    <source>
        <dbReference type="ARBA" id="ARBA00022448"/>
    </source>
</evidence>
<feature type="transmembrane region" description="Helical" evidence="8">
    <location>
        <begin position="7"/>
        <end position="25"/>
    </location>
</feature>
<dbReference type="InterPro" id="IPR002549">
    <property type="entry name" value="AI-2E-like"/>
</dbReference>
<name>A0A1F5MIZ6_9BACT</name>
<evidence type="ECO:0000256" key="4">
    <source>
        <dbReference type="ARBA" id="ARBA00022475"/>
    </source>
</evidence>
<evidence type="ECO:0000256" key="2">
    <source>
        <dbReference type="ARBA" id="ARBA00009773"/>
    </source>
</evidence>
<dbReference type="Pfam" id="PF01594">
    <property type="entry name" value="AI-2E_transport"/>
    <property type="match status" value="1"/>
</dbReference>
<protein>
    <recommendedName>
        <fullName evidence="11">AI-2E family transporter</fullName>
    </recommendedName>
</protein>
<evidence type="ECO:0000256" key="7">
    <source>
        <dbReference type="ARBA" id="ARBA00023136"/>
    </source>
</evidence>
<sequence length="322" mass="34856">MNRRVDISWKTILFITFFLLSLWITYLILDIILLVFVSFILMSALYPLVDRLVAWRIPRPLAIVILFLAILGLLIGVLAAGFTPLIIQTSSLTQRLSEAVSGLLQANYIDRSVIQGQFSSISSQLVSYTLDVFKIIVGFVSVIVVTFYLLLDRKGIEDRATSLFVANQSKVSKLISTIEEKLGAWLRGQLILSLIIGVVTYLGLEVLGVEFALSLAIIAGLMEVVPVIGPIISAIPAILIALTVSPVLAGLVAGLYLAIQQLENHLVVPQVMKRAVGLNPLLVILTVSVGGRLLGVAGALLAVPIAVVIQVVIKEVLQKNES</sequence>
<dbReference type="Proteomes" id="UP000178017">
    <property type="component" value="Unassembled WGS sequence"/>
</dbReference>
<evidence type="ECO:0000313" key="9">
    <source>
        <dbReference type="EMBL" id="OGE65328.1"/>
    </source>
</evidence>
<comment type="similarity">
    <text evidence="2">Belongs to the autoinducer-2 exporter (AI-2E) (TC 2.A.86) family.</text>
</comment>
<feature type="transmembrane region" description="Helical" evidence="8">
    <location>
        <begin position="132"/>
        <end position="151"/>
    </location>
</feature>
<keyword evidence="3" id="KW-0813">Transport</keyword>
<keyword evidence="7 8" id="KW-0472">Membrane</keyword>
<comment type="subcellular location">
    <subcellularLocation>
        <location evidence="1">Cell membrane</location>
        <topology evidence="1">Multi-pass membrane protein</topology>
    </subcellularLocation>
</comment>
<keyword evidence="4" id="KW-1003">Cell membrane</keyword>
<feature type="transmembrane region" description="Helical" evidence="8">
    <location>
        <begin position="293"/>
        <end position="313"/>
    </location>
</feature>
<evidence type="ECO:0000256" key="5">
    <source>
        <dbReference type="ARBA" id="ARBA00022692"/>
    </source>
</evidence>
<dbReference type="GO" id="GO:0005886">
    <property type="term" value="C:plasma membrane"/>
    <property type="evidence" value="ECO:0007669"/>
    <property type="project" value="UniProtKB-SubCell"/>
</dbReference>
<accession>A0A1F5MIZ6</accession>
<dbReference type="AlphaFoldDB" id="A0A1F5MIZ6"/>
<evidence type="ECO:0008006" key="11">
    <source>
        <dbReference type="Google" id="ProtNLM"/>
    </source>
</evidence>
<feature type="transmembrane region" description="Helical" evidence="8">
    <location>
        <begin position="231"/>
        <end position="259"/>
    </location>
</feature>
<evidence type="ECO:0000313" key="10">
    <source>
        <dbReference type="Proteomes" id="UP000178017"/>
    </source>
</evidence>
<evidence type="ECO:0000256" key="1">
    <source>
        <dbReference type="ARBA" id="ARBA00004651"/>
    </source>
</evidence>
<evidence type="ECO:0000256" key="6">
    <source>
        <dbReference type="ARBA" id="ARBA00022989"/>
    </source>
</evidence>
<comment type="caution">
    <text evidence="9">The sequence shown here is derived from an EMBL/GenBank/DDBJ whole genome shotgun (WGS) entry which is preliminary data.</text>
</comment>
<proteinExistence type="inferred from homology"/>